<dbReference type="EMBL" id="CDMZ01002054">
    <property type="protein sequence ID" value="CEM40523.1"/>
    <property type="molecule type" value="Genomic_DNA"/>
</dbReference>
<feature type="region of interest" description="Disordered" evidence="1">
    <location>
        <begin position="191"/>
        <end position="310"/>
    </location>
</feature>
<feature type="transmembrane region" description="Helical" evidence="2">
    <location>
        <begin position="472"/>
        <end position="492"/>
    </location>
</feature>
<name>A0A0G4H990_9ALVE</name>
<keyword evidence="2" id="KW-0472">Membrane</keyword>
<evidence type="ECO:0000313" key="3">
    <source>
        <dbReference type="EMBL" id="CEM40523.1"/>
    </source>
</evidence>
<keyword evidence="2" id="KW-0812">Transmembrane</keyword>
<feature type="transmembrane region" description="Helical" evidence="2">
    <location>
        <begin position="504"/>
        <end position="527"/>
    </location>
</feature>
<evidence type="ECO:0000256" key="1">
    <source>
        <dbReference type="SAM" id="MobiDB-lite"/>
    </source>
</evidence>
<proteinExistence type="predicted"/>
<gene>
    <name evidence="3" type="ORF">Cvel_25365</name>
</gene>
<feature type="compositionally biased region" description="Polar residues" evidence="1">
    <location>
        <begin position="88"/>
        <end position="99"/>
    </location>
</feature>
<evidence type="ECO:0000256" key="2">
    <source>
        <dbReference type="SAM" id="Phobius"/>
    </source>
</evidence>
<feature type="region of interest" description="Disordered" evidence="1">
    <location>
        <begin position="379"/>
        <end position="450"/>
    </location>
</feature>
<dbReference type="AlphaFoldDB" id="A0A0G4H990"/>
<organism evidence="3">
    <name type="scientific">Chromera velia CCMP2878</name>
    <dbReference type="NCBI Taxonomy" id="1169474"/>
    <lineage>
        <taxon>Eukaryota</taxon>
        <taxon>Sar</taxon>
        <taxon>Alveolata</taxon>
        <taxon>Colpodellida</taxon>
        <taxon>Chromeraceae</taxon>
        <taxon>Chromera</taxon>
    </lineage>
</organism>
<feature type="region of interest" description="Disordered" evidence="1">
    <location>
        <begin position="1"/>
        <end position="99"/>
    </location>
</feature>
<reference evidence="3" key="1">
    <citation type="submission" date="2014-11" db="EMBL/GenBank/DDBJ databases">
        <authorList>
            <person name="Otto D Thomas"/>
            <person name="Naeem Raeece"/>
        </authorList>
    </citation>
    <scope>NUCLEOTIDE SEQUENCE</scope>
</reference>
<keyword evidence="2" id="KW-1133">Transmembrane helix</keyword>
<sequence>MSSPKRGSEGSDAGWLQVKRDGEGTMGFTQRGGPADDNAAENMETGGEIPSLTAETPGNKQGKEGSIRNLFVPPRRRSGGGSPDAADMSSSGVQPQQSQDLHAMTLKAQGIHDFRERHARAVKEKDSDAEVRARLDPTTYKDLNELISVLSHCKTVLGIDISPNSLHAMALALFLKNRLTSQSTRFGLTASSHAPVPAAPPPADVSRTLPPQPIAPPSDANHAEVRAKTEPTPPTGTANEGLKESPVPQPSLESEAPPPSVQPTGEGTENGAVPGAGTGLSLAFPPRAGLAPRASSEHNRPYLSAPGCGTPRGEQALMERLQTAVQCLMVEEEREMEEHLAFEVAHRGSLMLQRRSSKIRGSLASPVILRKISQPMAATENPVAPITEGGARSESHRSKAASHSPRSMHNNHLLISHSHPNHSQLHAHGKRPSESKHHRDKQAVQQPVQAHSRLRSWGFERVETLKDFFQSAAQVFVTIAVFVLFGLGFALYSNTREFPFRIGWGLVCARSFALTAHGLVGLCFLLMSRGLITAVRNSCLANWQALRTVLDEHRIAHMGAASWLMVASLGHVCSHLSGTYRGLTEASVDDLNFVIEGGGDGDSSALLLGSADLSNQHLRVCAGRGVSRDRHHVASCCSHLQF</sequence>
<accession>A0A0G4H990</accession>
<protein>
    <submittedName>
        <fullName evidence="3">Uncharacterized protein</fullName>
    </submittedName>
</protein>
<dbReference type="VEuPathDB" id="CryptoDB:Cvel_25365"/>